<sequence>MSLVVGLDPAHRSTAVLHLAAMLARSADTDLVVATVLPQTWPMAAGSADAEWRGYTRDTANLVLDHAAAVLGGSVRAEYLVHEASSARRGLAELAVDRGAALIVIGSSSAAPVGRIALGSESDALLHASPVPVAIAPRGFRAAEDARVGRVTAAFRGTDSSGDLVLGAAGVAAAVGADLRIASFAVVPPESGTSGAGLDAEKRIARQWTEDIERQAGGLLAQVSRLEEAPRIAGTEIGVGDSWDAAMAQVEWRADEVLVVGSSTLGPIARVFLGSHAAKVVRHAPVPVVVVPRGAAVPDLD</sequence>
<dbReference type="PATRIC" id="fig|582680.6.peg.2564"/>
<dbReference type="SUPFAM" id="SSF52402">
    <property type="entry name" value="Adenine nucleotide alpha hydrolases-like"/>
    <property type="match status" value="2"/>
</dbReference>
<dbReference type="AlphaFoldDB" id="A0A0F0LJ78"/>
<gene>
    <name evidence="3" type="ORF">RS86_02500</name>
</gene>
<protein>
    <submittedName>
        <fullName evidence="3">Universal stress protein family protein</fullName>
    </submittedName>
</protein>
<keyword evidence="4" id="KW-1185">Reference proteome</keyword>
<evidence type="ECO:0000313" key="4">
    <source>
        <dbReference type="Proteomes" id="UP000033740"/>
    </source>
</evidence>
<feature type="domain" description="UspA" evidence="2">
    <location>
        <begin position="3"/>
        <end position="136"/>
    </location>
</feature>
<reference evidence="3 4" key="1">
    <citation type="submission" date="2015-02" db="EMBL/GenBank/DDBJ databases">
        <title>Draft genome sequences of ten Microbacterium spp. with emphasis on heavy metal contaminated environments.</title>
        <authorList>
            <person name="Corretto E."/>
        </authorList>
    </citation>
    <scope>NUCLEOTIDE SEQUENCE [LARGE SCALE GENOMIC DNA]</scope>
    <source>
        <strain evidence="3 4">ARN176</strain>
    </source>
</reference>
<dbReference type="EMBL" id="JYIX01000036">
    <property type="protein sequence ID" value="KJL32719.1"/>
    <property type="molecule type" value="Genomic_DNA"/>
</dbReference>
<dbReference type="CDD" id="cd00293">
    <property type="entry name" value="USP-like"/>
    <property type="match status" value="1"/>
</dbReference>
<dbReference type="InterPro" id="IPR014729">
    <property type="entry name" value="Rossmann-like_a/b/a_fold"/>
</dbReference>
<organism evidence="3 4">
    <name type="scientific">Microbacterium azadirachtae</name>
    <dbReference type="NCBI Taxonomy" id="582680"/>
    <lineage>
        <taxon>Bacteria</taxon>
        <taxon>Bacillati</taxon>
        <taxon>Actinomycetota</taxon>
        <taxon>Actinomycetes</taxon>
        <taxon>Micrococcales</taxon>
        <taxon>Microbacteriaceae</taxon>
        <taxon>Microbacterium</taxon>
    </lineage>
</organism>
<evidence type="ECO:0000256" key="1">
    <source>
        <dbReference type="ARBA" id="ARBA00008791"/>
    </source>
</evidence>
<dbReference type="InterPro" id="IPR006016">
    <property type="entry name" value="UspA"/>
</dbReference>
<accession>A0A0F0LJ78</accession>
<dbReference type="Gene3D" id="3.40.50.620">
    <property type="entry name" value="HUPs"/>
    <property type="match status" value="2"/>
</dbReference>
<comment type="caution">
    <text evidence="3">The sequence shown here is derived from an EMBL/GenBank/DDBJ whole genome shotgun (WGS) entry which is preliminary data.</text>
</comment>
<name>A0A0F0LJ78_9MICO</name>
<proteinExistence type="inferred from homology"/>
<feature type="domain" description="UspA" evidence="2">
    <location>
        <begin position="150"/>
        <end position="292"/>
    </location>
</feature>
<dbReference type="Proteomes" id="UP000033740">
    <property type="component" value="Unassembled WGS sequence"/>
</dbReference>
<dbReference type="PANTHER" id="PTHR31964:SF113">
    <property type="entry name" value="USPA DOMAIN-CONTAINING PROTEIN"/>
    <property type="match status" value="1"/>
</dbReference>
<comment type="similarity">
    <text evidence="1">Belongs to the universal stress protein A family.</text>
</comment>
<dbReference type="PRINTS" id="PR01438">
    <property type="entry name" value="UNVRSLSTRESS"/>
</dbReference>
<dbReference type="PANTHER" id="PTHR31964">
    <property type="entry name" value="ADENINE NUCLEOTIDE ALPHA HYDROLASES-LIKE SUPERFAMILY PROTEIN"/>
    <property type="match status" value="1"/>
</dbReference>
<evidence type="ECO:0000313" key="3">
    <source>
        <dbReference type="EMBL" id="KJL32719.1"/>
    </source>
</evidence>
<dbReference type="Pfam" id="PF00582">
    <property type="entry name" value="Usp"/>
    <property type="match status" value="2"/>
</dbReference>
<dbReference type="InterPro" id="IPR006015">
    <property type="entry name" value="Universal_stress_UspA"/>
</dbReference>
<dbReference type="STRING" id="582680.RS86_02500"/>
<dbReference type="RefSeq" id="WP_045272570.1">
    <property type="nucleotide sequence ID" value="NZ_JYIX01000036.1"/>
</dbReference>
<evidence type="ECO:0000259" key="2">
    <source>
        <dbReference type="Pfam" id="PF00582"/>
    </source>
</evidence>